<keyword evidence="1" id="KW-0732">Signal</keyword>
<feature type="signal peptide" evidence="1">
    <location>
        <begin position="1"/>
        <end position="27"/>
    </location>
</feature>
<protein>
    <submittedName>
        <fullName evidence="2">Uncharacterized protein</fullName>
    </submittedName>
</protein>
<evidence type="ECO:0000313" key="3">
    <source>
        <dbReference type="Proteomes" id="UP001249851"/>
    </source>
</evidence>
<evidence type="ECO:0000313" key="2">
    <source>
        <dbReference type="EMBL" id="KAK2563754.1"/>
    </source>
</evidence>
<comment type="caution">
    <text evidence="2">The sequence shown here is derived from an EMBL/GenBank/DDBJ whole genome shotgun (WGS) entry which is preliminary data.</text>
</comment>
<gene>
    <name evidence="2" type="ORF">P5673_012742</name>
</gene>
<name>A0AAD9QMA5_ACRCE</name>
<evidence type="ECO:0000256" key="1">
    <source>
        <dbReference type="SAM" id="SignalP"/>
    </source>
</evidence>
<dbReference type="Proteomes" id="UP001249851">
    <property type="component" value="Unassembled WGS sequence"/>
</dbReference>
<proteinExistence type="predicted"/>
<reference evidence="2" key="2">
    <citation type="journal article" date="2023" name="Science">
        <title>Genomic signatures of disease resistance in endangered staghorn corals.</title>
        <authorList>
            <person name="Vollmer S.V."/>
            <person name="Selwyn J.D."/>
            <person name="Despard B.A."/>
            <person name="Roesel C.L."/>
        </authorList>
    </citation>
    <scope>NUCLEOTIDE SEQUENCE</scope>
    <source>
        <strain evidence="2">K2</strain>
    </source>
</reference>
<organism evidence="2 3">
    <name type="scientific">Acropora cervicornis</name>
    <name type="common">Staghorn coral</name>
    <dbReference type="NCBI Taxonomy" id="6130"/>
    <lineage>
        <taxon>Eukaryota</taxon>
        <taxon>Metazoa</taxon>
        <taxon>Cnidaria</taxon>
        <taxon>Anthozoa</taxon>
        <taxon>Hexacorallia</taxon>
        <taxon>Scleractinia</taxon>
        <taxon>Astrocoeniina</taxon>
        <taxon>Acroporidae</taxon>
        <taxon>Acropora</taxon>
    </lineage>
</organism>
<keyword evidence="3" id="KW-1185">Reference proteome</keyword>
<dbReference type="EMBL" id="JARQWQ010000024">
    <property type="protein sequence ID" value="KAK2563754.1"/>
    <property type="molecule type" value="Genomic_DNA"/>
</dbReference>
<sequence>MVSSNKLVLLCLIFGLLLSTLSRPAGGQLLGIRWGRNYQDNDVNREVHKPKLWESMTERRFSPEIVQGREAGRVLKKLLHERQRDKLDNQ</sequence>
<reference evidence="2" key="1">
    <citation type="journal article" date="2023" name="G3 (Bethesda)">
        <title>Whole genome assembly and annotation of the endangered Caribbean coral Acropora cervicornis.</title>
        <authorList>
            <person name="Selwyn J.D."/>
            <person name="Vollmer S.V."/>
        </authorList>
    </citation>
    <scope>NUCLEOTIDE SEQUENCE</scope>
    <source>
        <strain evidence="2">K2</strain>
    </source>
</reference>
<dbReference type="AlphaFoldDB" id="A0AAD9QMA5"/>
<accession>A0AAD9QMA5</accession>
<feature type="chain" id="PRO_5042102525" evidence="1">
    <location>
        <begin position="28"/>
        <end position="90"/>
    </location>
</feature>